<feature type="repeat" description="PPR" evidence="2">
    <location>
        <begin position="296"/>
        <end position="330"/>
    </location>
</feature>
<dbReference type="Gene3D" id="1.25.40.10">
    <property type="entry name" value="Tetratricopeptide repeat domain"/>
    <property type="match status" value="4"/>
</dbReference>
<dbReference type="InterPro" id="IPR046960">
    <property type="entry name" value="PPR_At4g14850-like_plant"/>
</dbReference>
<sequence>MALLNSPSHSAKVAIHFQTIASSLHSRSSLKQAKLFHTCILRNNLPQHLYAKLLLFCTSPTVSTDALDYATLVFQQLQQDPTIVMWNTMIRCYASSNTPSQAISFYGSMRDRCMKPNNYMFTFIIKACAANSCLFDLHVNMYASAAGGNVEAARSLFDRIRYRTAATWNAMLAGYARKGNIEAARDLFDQMPNKDGQSWHEMVCGYMKIGKFDEAGRLFKGMPVRTLPSWNAMISAYVRASRPVEAFALFRKMQIVGMSPDEITVVSVLPACAQLGALVSGEWIHLYVERNRLDCKISVCNAIIDMYSKSGCINKATAVFKGMRKRSLVSWNTMISGLAIHG</sequence>
<dbReference type="OMA" id="ANSACNH"/>
<feature type="repeat" description="PPR" evidence="2">
    <location>
        <begin position="226"/>
        <end position="260"/>
    </location>
</feature>
<dbReference type="PROSITE" id="PS51375">
    <property type="entry name" value="PPR"/>
    <property type="match status" value="4"/>
</dbReference>
<dbReference type="Proteomes" id="UP000655225">
    <property type="component" value="Unassembled WGS sequence"/>
</dbReference>
<dbReference type="EMBL" id="JABCRI010000011">
    <property type="protein sequence ID" value="KAF8397594.1"/>
    <property type="molecule type" value="Genomic_DNA"/>
</dbReference>
<dbReference type="OrthoDB" id="1844609at2759"/>
<keyword evidence="4" id="KW-1185">Reference proteome</keyword>
<dbReference type="InterPro" id="IPR011990">
    <property type="entry name" value="TPR-like_helical_dom_sf"/>
</dbReference>
<dbReference type="Pfam" id="PF01535">
    <property type="entry name" value="PPR"/>
    <property type="match status" value="4"/>
</dbReference>
<evidence type="ECO:0000256" key="1">
    <source>
        <dbReference type="ARBA" id="ARBA00022737"/>
    </source>
</evidence>
<reference evidence="3 4" key="1">
    <citation type="submission" date="2020-04" db="EMBL/GenBank/DDBJ databases">
        <title>Plant Genome Project.</title>
        <authorList>
            <person name="Zhang R.-G."/>
        </authorList>
    </citation>
    <scope>NUCLEOTIDE SEQUENCE [LARGE SCALE GENOMIC DNA]</scope>
    <source>
        <strain evidence="3">YNK0</strain>
        <tissue evidence="3">Leaf</tissue>
    </source>
</reference>
<name>A0A835DER8_TETSI</name>
<dbReference type="NCBIfam" id="TIGR00756">
    <property type="entry name" value="PPR"/>
    <property type="match status" value="4"/>
</dbReference>
<dbReference type="InterPro" id="IPR002885">
    <property type="entry name" value="PPR_rpt"/>
</dbReference>
<dbReference type="GO" id="GO:0003723">
    <property type="term" value="F:RNA binding"/>
    <property type="evidence" value="ECO:0007669"/>
    <property type="project" value="InterPro"/>
</dbReference>
<evidence type="ECO:0000256" key="2">
    <source>
        <dbReference type="PROSITE-ProRule" id="PRU00708"/>
    </source>
</evidence>
<comment type="caution">
    <text evidence="3">The sequence shown here is derived from an EMBL/GenBank/DDBJ whole genome shotgun (WGS) entry which is preliminary data.</text>
</comment>
<dbReference type="AlphaFoldDB" id="A0A835DER8"/>
<organism evidence="3 4">
    <name type="scientific">Tetracentron sinense</name>
    <name type="common">Spur-leaf</name>
    <dbReference type="NCBI Taxonomy" id="13715"/>
    <lineage>
        <taxon>Eukaryota</taxon>
        <taxon>Viridiplantae</taxon>
        <taxon>Streptophyta</taxon>
        <taxon>Embryophyta</taxon>
        <taxon>Tracheophyta</taxon>
        <taxon>Spermatophyta</taxon>
        <taxon>Magnoliopsida</taxon>
        <taxon>Trochodendrales</taxon>
        <taxon>Trochodendraceae</taxon>
        <taxon>Tetracentron</taxon>
    </lineage>
</organism>
<dbReference type="GO" id="GO:0009451">
    <property type="term" value="P:RNA modification"/>
    <property type="evidence" value="ECO:0007669"/>
    <property type="project" value="InterPro"/>
</dbReference>
<dbReference type="PANTHER" id="PTHR47926">
    <property type="entry name" value="PENTATRICOPEPTIDE REPEAT-CONTAINING PROTEIN"/>
    <property type="match status" value="1"/>
</dbReference>
<dbReference type="Pfam" id="PF13041">
    <property type="entry name" value="PPR_2"/>
    <property type="match status" value="2"/>
</dbReference>
<feature type="repeat" description="PPR" evidence="2">
    <location>
        <begin position="82"/>
        <end position="116"/>
    </location>
</feature>
<evidence type="ECO:0000313" key="3">
    <source>
        <dbReference type="EMBL" id="KAF8397594.1"/>
    </source>
</evidence>
<accession>A0A835DER8</accession>
<proteinExistence type="predicted"/>
<keyword evidence="1" id="KW-0677">Repeat</keyword>
<evidence type="ECO:0000313" key="4">
    <source>
        <dbReference type="Proteomes" id="UP000655225"/>
    </source>
</evidence>
<feature type="repeat" description="PPR" evidence="2">
    <location>
        <begin position="164"/>
        <end position="198"/>
    </location>
</feature>
<protein>
    <recommendedName>
        <fullName evidence="5">Pentatricopeptide repeat-containing protein</fullName>
    </recommendedName>
</protein>
<evidence type="ECO:0008006" key="5">
    <source>
        <dbReference type="Google" id="ProtNLM"/>
    </source>
</evidence>
<gene>
    <name evidence="3" type="ORF">HHK36_016514</name>
</gene>